<comment type="caution">
    <text evidence="1">The sequence shown here is derived from an EMBL/GenBank/DDBJ whole genome shotgun (WGS) entry which is preliminary data.</text>
</comment>
<organism evidence="1 2">
    <name type="scientific">Flemingia macrophylla</name>
    <dbReference type="NCBI Taxonomy" id="520843"/>
    <lineage>
        <taxon>Eukaryota</taxon>
        <taxon>Viridiplantae</taxon>
        <taxon>Streptophyta</taxon>
        <taxon>Embryophyta</taxon>
        <taxon>Tracheophyta</taxon>
        <taxon>Spermatophyta</taxon>
        <taxon>Magnoliopsida</taxon>
        <taxon>eudicotyledons</taxon>
        <taxon>Gunneridae</taxon>
        <taxon>Pentapetalae</taxon>
        <taxon>rosids</taxon>
        <taxon>fabids</taxon>
        <taxon>Fabales</taxon>
        <taxon>Fabaceae</taxon>
        <taxon>Papilionoideae</taxon>
        <taxon>50 kb inversion clade</taxon>
        <taxon>NPAAA clade</taxon>
        <taxon>indigoferoid/millettioid clade</taxon>
        <taxon>Phaseoleae</taxon>
        <taxon>Flemingia</taxon>
    </lineage>
</organism>
<name>A0ABD1LRZ3_9FABA</name>
<dbReference type="AlphaFoldDB" id="A0ABD1LRZ3"/>
<protein>
    <submittedName>
        <fullName evidence="1">Uncharacterized protein</fullName>
    </submittedName>
</protein>
<keyword evidence="2" id="KW-1185">Reference proteome</keyword>
<sequence length="104" mass="11708">MEDQTEKGYGCFSRHSWVGVWVELGHGRDVEWGCDCGLVHGGRSVREHHDAGRGEGVARWELLLPGRSLHGPRHLRAIPFPEIEPESLQQKGRAFAGYPSIVYF</sequence>
<dbReference type="Proteomes" id="UP001603857">
    <property type="component" value="Unassembled WGS sequence"/>
</dbReference>
<evidence type="ECO:0000313" key="2">
    <source>
        <dbReference type="Proteomes" id="UP001603857"/>
    </source>
</evidence>
<gene>
    <name evidence="1" type="ORF">Fmac_025337</name>
</gene>
<evidence type="ECO:0000313" key="1">
    <source>
        <dbReference type="EMBL" id="KAL2326279.1"/>
    </source>
</evidence>
<reference evidence="1 2" key="1">
    <citation type="submission" date="2024-08" db="EMBL/GenBank/DDBJ databases">
        <title>Insights into the chromosomal genome structure of Flemingia macrophylla.</title>
        <authorList>
            <person name="Ding Y."/>
            <person name="Zhao Y."/>
            <person name="Bi W."/>
            <person name="Wu M."/>
            <person name="Zhao G."/>
            <person name="Gong Y."/>
            <person name="Li W."/>
            <person name="Zhang P."/>
        </authorList>
    </citation>
    <scope>NUCLEOTIDE SEQUENCE [LARGE SCALE GENOMIC DNA]</scope>
    <source>
        <strain evidence="1">DYQJB</strain>
        <tissue evidence="1">Leaf</tissue>
    </source>
</reference>
<proteinExistence type="predicted"/>
<dbReference type="EMBL" id="JBGMDY010000008">
    <property type="protein sequence ID" value="KAL2326279.1"/>
    <property type="molecule type" value="Genomic_DNA"/>
</dbReference>
<accession>A0ABD1LRZ3</accession>